<dbReference type="RefSeq" id="XP_021569138.1">
    <property type="nucleotide sequence ID" value="XM_021713463.1"/>
</dbReference>
<evidence type="ECO:0000256" key="11">
    <source>
        <dbReference type="ARBA" id="ARBA00022776"/>
    </source>
</evidence>
<dbReference type="SMR" id="A0A3Q0E547"/>
<evidence type="ECO:0000256" key="1">
    <source>
        <dbReference type="ARBA" id="ARBA00004186"/>
    </source>
</evidence>
<dbReference type="InterPro" id="IPR008271">
    <property type="entry name" value="Ser/Thr_kinase_AS"/>
</dbReference>
<evidence type="ECO:0000256" key="7">
    <source>
        <dbReference type="ARBA" id="ARBA00022618"/>
    </source>
</evidence>
<sequence length="411" mass="46543">MLLVIDDRGIMDGSKENCISEPVKATVPLGGPKRVPVTQQLPCQNPLPASSGQAQRVLCPSNSSQRVPSQAQKLTSSQKLDQKQKQLQATGVPHPVSKPQSNTQKSKQPQPSAPGNNPKEELTSKQKNEESKKRQWALEDFEIGRPLGKGRFGNVYLARERQSKFILALKVLFKVQLEKAGVEHQLRREVEIQSHLRHPNILRLYGYFHDATRVYLILEYAPLGTVYRELQKLSKFDEQRTATYITELANALSYCHSKRVIHRDIKPENLLLGSAGELKIADFGWSVHAPSSRRTTLCGTLDYLPPEMIEGRMHDEKVDLWSLGVLCYEFLVGNPPFEASTNQETYRRISRIEFTFPDFVTEGARDLISRLLKHTPSQRLTLREVLEHPWITANSSKPSNCQNKESTSKQS</sequence>
<evidence type="ECO:0000256" key="21">
    <source>
        <dbReference type="PIRSR" id="PIRSR630616-2"/>
    </source>
</evidence>
<gene>
    <name evidence="28" type="primary">AURKA</name>
</gene>
<comment type="catalytic activity">
    <reaction evidence="18">
        <text>L-threonyl-[protein] + ATP = O-phospho-L-threonyl-[protein] + ADP + H(+)</text>
        <dbReference type="Rhea" id="RHEA:46608"/>
        <dbReference type="Rhea" id="RHEA-COMP:11060"/>
        <dbReference type="Rhea" id="RHEA-COMP:11605"/>
        <dbReference type="ChEBI" id="CHEBI:15378"/>
        <dbReference type="ChEBI" id="CHEBI:30013"/>
        <dbReference type="ChEBI" id="CHEBI:30616"/>
        <dbReference type="ChEBI" id="CHEBI:61977"/>
        <dbReference type="ChEBI" id="CHEBI:456216"/>
        <dbReference type="EC" id="2.7.11.1"/>
    </reaction>
</comment>
<keyword evidence="11" id="KW-0498">Mitosis</keyword>
<feature type="binding site" evidence="21 23">
    <location>
        <position position="170"/>
    </location>
    <ligand>
        <name>ATP</name>
        <dbReference type="ChEBI" id="CHEBI:30616"/>
    </ligand>
</feature>
<dbReference type="PROSITE" id="PS00107">
    <property type="entry name" value="PROTEIN_KINASE_ATP"/>
    <property type="match status" value="1"/>
</dbReference>
<dbReference type="FunFam" id="3.30.200.20:FF:000042">
    <property type="entry name" value="Aurora kinase A"/>
    <property type="match status" value="1"/>
</dbReference>
<reference evidence="28" key="1">
    <citation type="submission" date="2025-08" db="UniProtKB">
        <authorList>
            <consortium name="RefSeq"/>
        </authorList>
    </citation>
    <scope>IDENTIFICATION</scope>
</reference>
<evidence type="ECO:0000256" key="24">
    <source>
        <dbReference type="RuleBase" id="RU000304"/>
    </source>
</evidence>
<dbReference type="AlphaFoldDB" id="A0A3Q0E547"/>
<dbReference type="CTD" id="6790"/>
<evidence type="ECO:0000256" key="16">
    <source>
        <dbReference type="ARBA" id="ARBA00029711"/>
    </source>
</evidence>
<dbReference type="Proteomes" id="UP000189704">
    <property type="component" value="Unplaced"/>
</dbReference>
<dbReference type="GO" id="GO:0044839">
    <property type="term" value="P:cell cycle G2/M phase transition"/>
    <property type="evidence" value="ECO:0007669"/>
    <property type="project" value="UniProtKB-ARBA"/>
</dbReference>
<dbReference type="PANTHER" id="PTHR24350">
    <property type="entry name" value="SERINE/THREONINE-PROTEIN KINASE IAL-RELATED"/>
    <property type="match status" value="1"/>
</dbReference>
<feature type="compositionally biased region" description="Basic and acidic residues" evidence="25">
    <location>
        <begin position="118"/>
        <end position="133"/>
    </location>
</feature>
<evidence type="ECO:0000313" key="27">
    <source>
        <dbReference type="Proteomes" id="UP000189704"/>
    </source>
</evidence>
<feature type="domain" description="Protein kinase" evidence="26">
    <location>
        <begin position="141"/>
        <end position="391"/>
    </location>
</feature>
<dbReference type="PROSITE" id="PS50011">
    <property type="entry name" value="PROTEIN_KINASE_DOM"/>
    <property type="match status" value="1"/>
</dbReference>
<feature type="active site" description="Proton acceptor" evidence="20">
    <location>
        <position position="264"/>
    </location>
</feature>
<comment type="subcellular location">
    <subcellularLocation>
        <location evidence="2">Cytoplasm</location>
        <location evidence="2">Cytoskeleton</location>
        <location evidence="2">Microtubule organizing center</location>
        <location evidence="2">Centrosome</location>
    </subcellularLocation>
    <subcellularLocation>
        <location evidence="1">Cytoplasm</location>
        <location evidence="1">Cytoskeleton</location>
        <location evidence="1">Spindle</location>
    </subcellularLocation>
</comment>
<evidence type="ECO:0000256" key="8">
    <source>
        <dbReference type="ARBA" id="ARBA00022679"/>
    </source>
</evidence>
<dbReference type="InterPro" id="IPR000719">
    <property type="entry name" value="Prot_kinase_dom"/>
</dbReference>
<evidence type="ECO:0000256" key="2">
    <source>
        <dbReference type="ARBA" id="ARBA00004300"/>
    </source>
</evidence>
<dbReference type="GO" id="GO:0007052">
    <property type="term" value="P:mitotic spindle organization"/>
    <property type="evidence" value="ECO:0007669"/>
    <property type="project" value="InterPro"/>
</dbReference>
<dbReference type="GO" id="GO:0000212">
    <property type="term" value="P:meiotic spindle organization"/>
    <property type="evidence" value="ECO:0007669"/>
    <property type="project" value="InterPro"/>
</dbReference>
<feature type="compositionally biased region" description="Polar residues" evidence="25">
    <location>
        <begin position="98"/>
        <end position="115"/>
    </location>
</feature>
<evidence type="ECO:0000256" key="10">
    <source>
        <dbReference type="ARBA" id="ARBA00022741"/>
    </source>
</evidence>
<dbReference type="InterPro" id="IPR030616">
    <property type="entry name" value="Aur-like"/>
</dbReference>
<dbReference type="CDD" id="cd14116">
    <property type="entry name" value="STKc_Aurora-A"/>
    <property type="match status" value="1"/>
</dbReference>
<evidence type="ECO:0000256" key="6">
    <source>
        <dbReference type="ARBA" id="ARBA00022553"/>
    </source>
</evidence>
<dbReference type="InterPro" id="IPR011009">
    <property type="entry name" value="Kinase-like_dom_sf"/>
</dbReference>
<protein>
    <recommendedName>
        <fullName evidence="3">non-specific serine/threonine protein kinase</fullName>
        <ecNumber evidence="3">2.7.11.1</ecNumber>
    </recommendedName>
    <alternativeName>
        <fullName evidence="17">Aurora/IPL1-related kinase 1</fullName>
    </alternativeName>
    <alternativeName>
        <fullName evidence="16">Serine/threonine-protein kinase aurora-A</fullName>
    </alternativeName>
</protein>
<evidence type="ECO:0000256" key="4">
    <source>
        <dbReference type="ARBA" id="ARBA00022490"/>
    </source>
</evidence>
<dbReference type="SMART" id="SM00220">
    <property type="entry name" value="S_TKc"/>
    <property type="match status" value="1"/>
</dbReference>
<evidence type="ECO:0000256" key="23">
    <source>
        <dbReference type="PROSITE-ProRule" id="PRU10141"/>
    </source>
</evidence>
<comment type="catalytic activity">
    <reaction evidence="19">
        <text>L-seryl-[protein] + ATP = O-phospho-L-seryl-[protein] + ADP + H(+)</text>
        <dbReference type="Rhea" id="RHEA:17989"/>
        <dbReference type="Rhea" id="RHEA-COMP:9863"/>
        <dbReference type="Rhea" id="RHEA-COMP:11604"/>
        <dbReference type="ChEBI" id="CHEBI:15378"/>
        <dbReference type="ChEBI" id="CHEBI:29999"/>
        <dbReference type="ChEBI" id="CHEBI:30616"/>
        <dbReference type="ChEBI" id="CHEBI:83421"/>
        <dbReference type="ChEBI" id="CHEBI:456216"/>
        <dbReference type="EC" id="2.7.11.1"/>
    </reaction>
</comment>
<evidence type="ECO:0000259" key="26">
    <source>
        <dbReference type="PROSITE" id="PS50011"/>
    </source>
</evidence>
<feature type="binding site" evidence="21">
    <location>
        <position position="151"/>
    </location>
    <ligand>
        <name>ATP</name>
        <dbReference type="ChEBI" id="CHEBI:30616"/>
    </ligand>
</feature>
<proteinExistence type="inferred from homology"/>
<dbReference type="OrthoDB" id="377346at2759"/>
<keyword evidence="4" id="KW-0963">Cytoplasm</keyword>
<keyword evidence="5 24" id="KW-0723">Serine/threonine-protein kinase</keyword>
<evidence type="ECO:0000256" key="5">
    <source>
        <dbReference type="ARBA" id="ARBA00022527"/>
    </source>
</evidence>
<evidence type="ECO:0000256" key="13">
    <source>
        <dbReference type="ARBA" id="ARBA00022840"/>
    </source>
</evidence>
<feature type="region of interest" description="Disordered" evidence="25">
    <location>
        <begin position="24"/>
        <end position="133"/>
    </location>
</feature>
<dbReference type="GO" id="GO:0007100">
    <property type="term" value="P:mitotic centrosome separation"/>
    <property type="evidence" value="ECO:0007669"/>
    <property type="project" value="InterPro"/>
</dbReference>
<dbReference type="GeneID" id="103262594"/>
<dbReference type="InterPro" id="IPR017441">
    <property type="entry name" value="Protein_kinase_ATP_BS"/>
</dbReference>
<evidence type="ECO:0000256" key="22">
    <source>
        <dbReference type="PIRSR" id="PIRSR630616-3"/>
    </source>
</evidence>
<keyword evidence="27" id="KW-1185">Reference proteome</keyword>
<accession>A0A3Q0E547</accession>
<feature type="binding site" evidence="21">
    <location>
        <position position="282"/>
    </location>
    <ligand>
        <name>ATP</name>
        <dbReference type="ChEBI" id="CHEBI:30616"/>
    </ligand>
</feature>
<dbReference type="GO" id="GO:0004674">
    <property type="term" value="F:protein serine/threonine kinase activity"/>
    <property type="evidence" value="ECO:0007669"/>
    <property type="project" value="UniProtKB-KW"/>
</dbReference>
<organism evidence="27 28">
    <name type="scientific">Carlito syrichta</name>
    <name type="common">Philippine tarsier</name>
    <name type="synonym">Tarsius syrichta</name>
    <dbReference type="NCBI Taxonomy" id="1868482"/>
    <lineage>
        <taxon>Eukaryota</taxon>
        <taxon>Metazoa</taxon>
        <taxon>Chordata</taxon>
        <taxon>Craniata</taxon>
        <taxon>Vertebrata</taxon>
        <taxon>Euteleostomi</taxon>
        <taxon>Mammalia</taxon>
        <taxon>Eutheria</taxon>
        <taxon>Euarchontoglires</taxon>
        <taxon>Primates</taxon>
        <taxon>Haplorrhini</taxon>
        <taxon>Tarsiiformes</taxon>
        <taxon>Tarsiidae</taxon>
        <taxon>Carlito</taxon>
    </lineage>
</organism>
<evidence type="ECO:0000256" key="14">
    <source>
        <dbReference type="ARBA" id="ARBA00023212"/>
    </source>
</evidence>
<keyword evidence="6" id="KW-0597">Phosphoprotein</keyword>
<evidence type="ECO:0000256" key="15">
    <source>
        <dbReference type="ARBA" id="ARBA00023306"/>
    </source>
</evidence>
<dbReference type="EC" id="2.7.11.1" evidence="3"/>
<feature type="cross-link" description="Glycyl lysine isopeptide (Lys-Gly) (interchain with G-Cter in SUMO2)" evidence="22">
    <location>
        <position position="266"/>
    </location>
</feature>
<dbReference type="GO" id="GO:0005874">
    <property type="term" value="C:microtubule"/>
    <property type="evidence" value="ECO:0007669"/>
    <property type="project" value="UniProtKB-KW"/>
</dbReference>
<comment type="similarity">
    <text evidence="24">Belongs to the protein kinase superfamily.</text>
</comment>
<dbReference type="InterPro" id="IPR030611">
    <property type="entry name" value="AURKA"/>
</dbReference>
<evidence type="ECO:0000256" key="3">
    <source>
        <dbReference type="ARBA" id="ARBA00012513"/>
    </source>
</evidence>
<keyword evidence="8" id="KW-0808">Transferase</keyword>
<dbReference type="Gene3D" id="3.30.200.20">
    <property type="entry name" value="Phosphorylase Kinase, domain 1"/>
    <property type="match status" value="1"/>
</dbReference>
<dbReference type="SUPFAM" id="SSF56112">
    <property type="entry name" value="Protein kinase-like (PK-like)"/>
    <property type="match status" value="1"/>
</dbReference>
<evidence type="ECO:0000256" key="19">
    <source>
        <dbReference type="ARBA" id="ARBA00048679"/>
    </source>
</evidence>
<feature type="binding site" evidence="21">
    <location>
        <begin position="268"/>
        <end position="269"/>
    </location>
    <ligand>
        <name>ATP</name>
        <dbReference type="ChEBI" id="CHEBI:30616"/>
    </ligand>
</feature>
<dbReference type="GO" id="GO:0005524">
    <property type="term" value="F:ATP binding"/>
    <property type="evidence" value="ECO:0007669"/>
    <property type="project" value="UniProtKB-UniRule"/>
</dbReference>
<evidence type="ECO:0000256" key="9">
    <source>
        <dbReference type="ARBA" id="ARBA00022701"/>
    </source>
</evidence>
<evidence type="ECO:0000256" key="25">
    <source>
        <dbReference type="SAM" id="MobiDB-lite"/>
    </source>
</evidence>
<feature type="compositionally biased region" description="Polar residues" evidence="25">
    <location>
        <begin position="37"/>
        <end position="71"/>
    </location>
</feature>
<dbReference type="FunFam" id="1.10.510.10:FF:000235">
    <property type="entry name" value="Serine/threonine-protein kinase ark1"/>
    <property type="match status" value="1"/>
</dbReference>
<dbReference type="Gene3D" id="1.10.510.10">
    <property type="entry name" value="Transferase(Phosphotransferase) domain 1"/>
    <property type="match status" value="1"/>
</dbReference>
<dbReference type="GO" id="GO:0004712">
    <property type="term" value="F:protein serine/threonine/tyrosine kinase activity"/>
    <property type="evidence" value="ECO:0007669"/>
    <property type="project" value="UniProtKB-ARBA"/>
</dbReference>
<feature type="binding site" evidence="21">
    <location>
        <begin position="219"/>
        <end position="221"/>
    </location>
    <ligand>
        <name>ATP</name>
        <dbReference type="ChEBI" id="CHEBI:30616"/>
    </ligand>
</feature>
<evidence type="ECO:0000256" key="18">
    <source>
        <dbReference type="ARBA" id="ARBA00047899"/>
    </source>
</evidence>
<dbReference type="GO" id="GO:0051301">
    <property type="term" value="P:cell division"/>
    <property type="evidence" value="ECO:0007669"/>
    <property type="project" value="UniProtKB-KW"/>
</dbReference>
<dbReference type="Pfam" id="PF00069">
    <property type="entry name" value="Pkinase"/>
    <property type="match status" value="1"/>
</dbReference>
<evidence type="ECO:0000256" key="17">
    <source>
        <dbReference type="ARBA" id="ARBA00032029"/>
    </source>
</evidence>
<dbReference type="GO" id="GO:0005813">
    <property type="term" value="C:centrosome"/>
    <property type="evidence" value="ECO:0007669"/>
    <property type="project" value="UniProtKB-SubCell"/>
</dbReference>
<keyword evidence="12 28" id="KW-0418">Kinase</keyword>
<keyword evidence="13 21" id="KW-0067">ATP-binding</keyword>
<evidence type="ECO:0000256" key="12">
    <source>
        <dbReference type="ARBA" id="ARBA00022777"/>
    </source>
</evidence>
<evidence type="ECO:0000313" key="28">
    <source>
        <dbReference type="RefSeq" id="XP_021569138.1"/>
    </source>
</evidence>
<keyword evidence="14" id="KW-0206">Cytoskeleton</keyword>
<evidence type="ECO:0000256" key="20">
    <source>
        <dbReference type="PIRSR" id="PIRSR630616-1"/>
    </source>
</evidence>
<dbReference type="GO" id="GO:0005819">
    <property type="term" value="C:spindle"/>
    <property type="evidence" value="ECO:0007669"/>
    <property type="project" value="UniProtKB-SubCell"/>
</dbReference>
<keyword evidence="10 21" id="KW-0547">Nucleotide-binding</keyword>
<keyword evidence="9" id="KW-0493">Microtubule</keyword>
<keyword evidence="15" id="KW-0131">Cell cycle</keyword>
<dbReference type="GO" id="GO:0090068">
    <property type="term" value="P:positive regulation of cell cycle process"/>
    <property type="evidence" value="ECO:0007669"/>
    <property type="project" value="UniProtKB-ARBA"/>
</dbReference>
<name>A0A3Q0E547_CARSF</name>
<keyword evidence="7" id="KW-0132">Cell division</keyword>
<dbReference type="PROSITE" id="PS00108">
    <property type="entry name" value="PROTEIN_KINASE_ST"/>
    <property type="match status" value="1"/>
</dbReference>
<dbReference type="GO" id="GO:1901796">
    <property type="term" value="P:regulation of signal transduction by p53 class mediator"/>
    <property type="evidence" value="ECO:0007669"/>
    <property type="project" value="UniProtKB-ARBA"/>
</dbReference>